<evidence type="ECO:0000256" key="1">
    <source>
        <dbReference type="ARBA" id="ARBA00001974"/>
    </source>
</evidence>
<feature type="domain" description="4Fe-4S ferredoxin-type" evidence="8">
    <location>
        <begin position="178"/>
        <end position="208"/>
    </location>
</feature>
<dbReference type="EMBL" id="AWVQ01000667">
    <property type="protein sequence ID" value="ERK69566.1"/>
    <property type="molecule type" value="Genomic_DNA"/>
</dbReference>
<keyword evidence="3" id="KW-0479">Metal-binding</keyword>
<dbReference type="InterPro" id="IPR017900">
    <property type="entry name" value="4Fe4S_Fe_S_CS"/>
</dbReference>
<keyword evidence="7" id="KW-0411">Iron-sulfur</keyword>
<keyword evidence="5" id="KW-0560">Oxidoreductase</keyword>
<dbReference type="GO" id="GO:0050660">
    <property type="term" value="F:flavin adenine dinucleotide binding"/>
    <property type="evidence" value="ECO:0007669"/>
    <property type="project" value="InterPro"/>
</dbReference>
<dbReference type="PROSITE" id="PS00198">
    <property type="entry name" value="4FE4S_FER_1"/>
    <property type="match status" value="1"/>
</dbReference>
<evidence type="ECO:0000256" key="7">
    <source>
        <dbReference type="ARBA" id="ARBA00023014"/>
    </source>
</evidence>
<comment type="caution">
    <text evidence="9">The sequence shown here is derived from an EMBL/GenBank/DDBJ whole genome shotgun (WGS) entry which is preliminary data.</text>
</comment>
<evidence type="ECO:0000313" key="9">
    <source>
        <dbReference type="EMBL" id="ERK69566.1"/>
    </source>
</evidence>
<feature type="non-terminal residue" evidence="9">
    <location>
        <position position="1"/>
    </location>
</feature>
<name>U2RL24_LEIAQ</name>
<dbReference type="GO" id="GO:0046872">
    <property type="term" value="F:metal ion binding"/>
    <property type="evidence" value="ECO:0007669"/>
    <property type="project" value="UniProtKB-KW"/>
</dbReference>
<dbReference type="Gene3D" id="3.30.70.2740">
    <property type="match status" value="1"/>
</dbReference>
<reference evidence="9 10" key="1">
    <citation type="submission" date="2013-08" db="EMBL/GenBank/DDBJ databases">
        <authorList>
            <person name="Weinstock G."/>
            <person name="Sodergren E."/>
            <person name="Wylie T."/>
            <person name="Fulton L."/>
            <person name="Fulton R."/>
            <person name="Fronick C."/>
            <person name="O'Laughlin M."/>
            <person name="Godfrey J."/>
            <person name="Miner T."/>
            <person name="Herter B."/>
            <person name="Appelbaum E."/>
            <person name="Cordes M."/>
            <person name="Lek S."/>
            <person name="Wollam A."/>
            <person name="Pepin K.H."/>
            <person name="Palsikar V.B."/>
            <person name="Mitreva M."/>
            <person name="Wilson R.K."/>
        </authorList>
    </citation>
    <scope>NUCLEOTIDE SEQUENCE [LARGE SCALE GENOMIC DNA]</scope>
    <source>
        <strain evidence="9 10">ATCC 14665</strain>
    </source>
</reference>
<keyword evidence="4" id="KW-0274">FAD</keyword>
<dbReference type="FunFam" id="1.10.45.10:FF:000001">
    <property type="entry name" value="D-lactate dehydrogenase mitochondrial"/>
    <property type="match status" value="1"/>
</dbReference>
<dbReference type="PROSITE" id="PS51379">
    <property type="entry name" value="4FE4S_FER_2"/>
    <property type="match status" value="1"/>
</dbReference>
<dbReference type="Gene3D" id="1.10.1060.10">
    <property type="entry name" value="Alpha-helical ferredoxin"/>
    <property type="match status" value="1"/>
</dbReference>
<dbReference type="InterPro" id="IPR016171">
    <property type="entry name" value="Vanillyl_alc_oxidase_C-sub2"/>
</dbReference>
<sequence length="301" mass="32449">DALPLSLPLRFTTDAAERAALWHIRKGLYTTVAEARAPGTTALLEDVVVPVPTLLDACAGLRDLFAAHGYEDSVIFGHAKDGNIHFMLSERLGEPSGVDRYRAFTDDMVELILGLGGSLKAEHGTGRIMAPFVRRQYGDELYAVMQEVKRLFDPHGILNPGVLLSDDPDSYLRDLKTAPPVEDEVDRCVECGYCEPACPSRDLTLTPRQRIVLRRELRAAQLAGDEALAAELRDDYEYAGVQTCAVDGMCQTACPVNINTGDLVRLLRGESASRVAAGAWDAAAAAWGPVSRGGGVALTVA</sequence>
<dbReference type="InterPro" id="IPR016164">
    <property type="entry name" value="FAD-linked_Oxase-like_C"/>
</dbReference>
<dbReference type="Pfam" id="PF13183">
    <property type="entry name" value="Fer4_8"/>
    <property type="match status" value="1"/>
</dbReference>
<gene>
    <name evidence="9" type="ORF">N136_04112</name>
</gene>
<keyword evidence="6" id="KW-0408">Iron</keyword>
<evidence type="ECO:0000313" key="10">
    <source>
        <dbReference type="Proteomes" id="UP000016605"/>
    </source>
</evidence>
<dbReference type="SUPFAM" id="SSF46548">
    <property type="entry name" value="alpha-helical ferredoxin"/>
    <property type="match status" value="1"/>
</dbReference>
<dbReference type="Proteomes" id="UP000016605">
    <property type="component" value="Unassembled WGS sequence"/>
</dbReference>
<dbReference type="HOGENOM" id="CLU_925923_0_0_11"/>
<dbReference type="SUPFAM" id="SSF55103">
    <property type="entry name" value="FAD-linked oxidases, C-terminal domain"/>
    <property type="match status" value="1"/>
</dbReference>
<keyword evidence="2" id="KW-0285">Flavoprotein</keyword>
<dbReference type="InterPro" id="IPR017896">
    <property type="entry name" value="4Fe4S_Fe-S-bd"/>
</dbReference>
<evidence type="ECO:0000256" key="2">
    <source>
        <dbReference type="ARBA" id="ARBA00022630"/>
    </source>
</evidence>
<dbReference type="RefSeq" id="WP_021764829.1">
    <property type="nucleotide sequence ID" value="NZ_KI272579.1"/>
</dbReference>
<accession>U2RL24</accession>
<evidence type="ECO:0000256" key="5">
    <source>
        <dbReference type="ARBA" id="ARBA00023002"/>
    </source>
</evidence>
<protein>
    <submittedName>
        <fullName evidence="9">FAD linked oxidase protein</fullName>
    </submittedName>
</protein>
<proteinExistence type="predicted"/>
<dbReference type="PANTHER" id="PTHR11748">
    <property type="entry name" value="D-LACTATE DEHYDROGENASE"/>
    <property type="match status" value="1"/>
</dbReference>
<dbReference type="AlphaFoldDB" id="U2RL24"/>
<dbReference type="PANTHER" id="PTHR11748:SF111">
    <property type="entry name" value="D-LACTATE DEHYDROGENASE, MITOCHONDRIAL-RELATED"/>
    <property type="match status" value="1"/>
</dbReference>
<dbReference type="GO" id="GO:0008720">
    <property type="term" value="F:D-lactate dehydrogenase (NAD+) activity"/>
    <property type="evidence" value="ECO:0007669"/>
    <property type="project" value="TreeGrafter"/>
</dbReference>
<dbReference type="GO" id="GO:0004458">
    <property type="term" value="F:D-lactate dehydrogenase (cytochrome) activity"/>
    <property type="evidence" value="ECO:0007669"/>
    <property type="project" value="TreeGrafter"/>
</dbReference>
<organism evidence="9 10">
    <name type="scientific">Leifsonia aquatica ATCC 14665</name>
    <dbReference type="NCBI Taxonomy" id="1358026"/>
    <lineage>
        <taxon>Bacteria</taxon>
        <taxon>Bacillati</taxon>
        <taxon>Actinomycetota</taxon>
        <taxon>Actinomycetes</taxon>
        <taxon>Micrococcales</taxon>
        <taxon>Microbacteriaceae</taxon>
        <taxon>Leifsonia</taxon>
    </lineage>
</organism>
<dbReference type="Gene3D" id="1.10.45.10">
    <property type="entry name" value="Vanillyl-alcohol Oxidase, Chain A, domain 4"/>
    <property type="match status" value="1"/>
</dbReference>
<dbReference type="OrthoDB" id="9770306at2"/>
<comment type="cofactor">
    <cofactor evidence="1">
        <name>FAD</name>
        <dbReference type="ChEBI" id="CHEBI:57692"/>
    </cofactor>
</comment>
<dbReference type="Pfam" id="PF02913">
    <property type="entry name" value="FAD-oxidase_C"/>
    <property type="match status" value="1"/>
</dbReference>
<evidence type="ECO:0000256" key="4">
    <source>
        <dbReference type="ARBA" id="ARBA00022827"/>
    </source>
</evidence>
<evidence type="ECO:0000256" key="6">
    <source>
        <dbReference type="ARBA" id="ARBA00023004"/>
    </source>
</evidence>
<dbReference type="InterPro" id="IPR004113">
    <property type="entry name" value="FAD-bd_oxidored_4_C"/>
</dbReference>
<feature type="non-terminal residue" evidence="9">
    <location>
        <position position="301"/>
    </location>
</feature>
<dbReference type="GO" id="GO:0051536">
    <property type="term" value="F:iron-sulfur cluster binding"/>
    <property type="evidence" value="ECO:0007669"/>
    <property type="project" value="UniProtKB-KW"/>
</dbReference>
<evidence type="ECO:0000256" key="3">
    <source>
        <dbReference type="ARBA" id="ARBA00022723"/>
    </source>
</evidence>
<dbReference type="GO" id="GO:1903457">
    <property type="term" value="P:lactate catabolic process"/>
    <property type="evidence" value="ECO:0007669"/>
    <property type="project" value="TreeGrafter"/>
</dbReference>
<dbReference type="InterPro" id="IPR009051">
    <property type="entry name" value="Helical_ferredxn"/>
</dbReference>
<evidence type="ECO:0000259" key="8">
    <source>
        <dbReference type="PROSITE" id="PS51379"/>
    </source>
</evidence>